<evidence type="ECO:0008006" key="4">
    <source>
        <dbReference type="Google" id="ProtNLM"/>
    </source>
</evidence>
<dbReference type="PANTHER" id="PTHR31912:SF34">
    <property type="entry name" value="NOTOCHORD-RELATED PROTEIN"/>
    <property type="match status" value="1"/>
</dbReference>
<dbReference type="InParanoid" id="D6RQK2"/>
<proteinExistence type="predicted"/>
<sequence>MVPTNAEHFTWQLQSNTWQCNVCFGNPIFQEKHVTRHEQSRGHTTAVTRYIDEMNRSNSQAILNTPQGVIEHPPPPPTPDFSSDFALDSLILQARTGILNPTVPSPSHRASVIPRTHTPAPPTPPAPTVDIAITEHHSSRETLQDSRRVVIEAVQNAIDKFVNNSDESDDEVYGDIEEEPVVGIQIDQETTPALPTTSSRSNRKGPQRGPWSPWPDRISCTIDVASRIPRSVMSDLDKDVSLWLLSENGVPNVPSLWELKQISANVESYCGMNMKRHTGSMGHTYYVLQPSSHVEMDFANPTVRAQMEFYPEKLDGQPMSRASQAQRWLEEMDGDYLTPMYRKGGRDFYVFEPTLLDNGSVVMPTRFFRMGSSNTMWFDAWPVTPLSGQNGWLVDEEHSYSLHVQELSLSGDDLWSGALLGVHLPPIRNLLMKSYEDAREPFKPWDRPFLNPWRLKAGGRRVFSYPMWLYCDDTSGNRSKKWNEHNSFLMVSACLPREAAHREVNVHFLCTSNAAPPLEMMEGIVEDIESSQKDGIWVYDSVLHEMVLVVVWVLALLGDNPMQSEFACHAGLRSKFFCRVCWVKGKDTDDMEELIVGGGRSETEDGLIERVLRFMKVGRKRTREQSLETTQEMLDNVVLLETQKKNNDLRVKTGVKDTFLNFFLDKIEQRRKNITDVEERENVTARVLNTMPRNVFNLNPHQDTPVEILHVVLLGYVKYFWRDAIDRLSDPQKVTLKHRLSSLDLSGLDPAASSLRGQTLVQYAGSLVGRDFQLIQQVAIFALYDLLDERILSTWAALSALIPYLWQPQIDDLEAYLIDLQDAIDHFLECTAHWTPRWFNKPKFHLLLHLPAHIRRFGPAILFATEVFESFNAVIRAWSIHSNRLAPSRDIAMHAAHLARIRHFLSGGYFRVKGSEEPDTFEWLTAGAEVLRLGQEPSVVTRRIGLFREPPRAPGITRRSKNTGAVHWDKTQSAQHAPVPDVPHDLTQQLFRFGKEACIQNLDIVQVGSFVILCSGNPLEASIGEIIEILTPALGSLFSDSDGPSYVLVKEYEPGPLVPPYSMPKLILKGYAFVPLQELACAVNVQHNCAQNRCDLSKSRIVRMEREDTTQTEPETRHRNVDDRVLNISKIRDARFLRKFLPKPVRRDREQLVRDSVRRELDL</sequence>
<evidence type="ECO:0000256" key="1">
    <source>
        <dbReference type="SAM" id="MobiDB-lite"/>
    </source>
</evidence>
<dbReference type="EMBL" id="AACS02000012">
    <property type="protein sequence ID" value="EFI26599.1"/>
    <property type="molecule type" value="Genomic_DNA"/>
</dbReference>
<keyword evidence="3" id="KW-1185">Reference proteome</keyword>
<dbReference type="eggNOG" id="ENOG502SBYH">
    <property type="taxonomic scope" value="Eukaryota"/>
</dbReference>
<organism evidence="2 3">
    <name type="scientific">Coprinopsis cinerea (strain Okayama-7 / 130 / ATCC MYA-4618 / FGSC 9003)</name>
    <name type="common">Inky cap fungus</name>
    <name type="synonym">Hormographiella aspergillata</name>
    <dbReference type="NCBI Taxonomy" id="240176"/>
    <lineage>
        <taxon>Eukaryota</taxon>
        <taxon>Fungi</taxon>
        <taxon>Dikarya</taxon>
        <taxon>Basidiomycota</taxon>
        <taxon>Agaricomycotina</taxon>
        <taxon>Agaricomycetes</taxon>
        <taxon>Agaricomycetidae</taxon>
        <taxon>Agaricales</taxon>
        <taxon>Agaricineae</taxon>
        <taxon>Psathyrellaceae</taxon>
        <taxon>Coprinopsis</taxon>
    </lineage>
</organism>
<protein>
    <recommendedName>
        <fullName evidence="4">C2H2-type domain-containing protein</fullName>
    </recommendedName>
</protein>
<evidence type="ECO:0000313" key="3">
    <source>
        <dbReference type="Proteomes" id="UP000001861"/>
    </source>
</evidence>
<dbReference type="VEuPathDB" id="FungiDB:CC1G_15371"/>
<dbReference type="Proteomes" id="UP000001861">
    <property type="component" value="Unassembled WGS sequence"/>
</dbReference>
<feature type="region of interest" description="Disordered" evidence="1">
    <location>
        <begin position="187"/>
        <end position="215"/>
    </location>
</feature>
<name>D6RQK2_COPC7</name>
<reference evidence="2 3" key="1">
    <citation type="journal article" date="2010" name="Proc. Natl. Acad. Sci. U.S.A.">
        <title>Insights into evolution of multicellular fungi from the assembled chromosomes of the mushroom Coprinopsis cinerea (Coprinus cinereus).</title>
        <authorList>
            <person name="Stajich J.E."/>
            <person name="Wilke S.K."/>
            <person name="Ahren D."/>
            <person name="Au C.H."/>
            <person name="Birren B.W."/>
            <person name="Borodovsky M."/>
            <person name="Burns C."/>
            <person name="Canback B."/>
            <person name="Casselton L.A."/>
            <person name="Cheng C.K."/>
            <person name="Deng J."/>
            <person name="Dietrich F.S."/>
            <person name="Fargo D.C."/>
            <person name="Farman M.L."/>
            <person name="Gathman A.C."/>
            <person name="Goldberg J."/>
            <person name="Guigo R."/>
            <person name="Hoegger P.J."/>
            <person name="Hooker J.B."/>
            <person name="Huggins A."/>
            <person name="James T.Y."/>
            <person name="Kamada T."/>
            <person name="Kilaru S."/>
            <person name="Kodira C."/>
            <person name="Kues U."/>
            <person name="Kupfer D."/>
            <person name="Kwan H.S."/>
            <person name="Lomsadze A."/>
            <person name="Li W."/>
            <person name="Lilly W.W."/>
            <person name="Ma L.J."/>
            <person name="Mackey A.J."/>
            <person name="Manning G."/>
            <person name="Martin F."/>
            <person name="Muraguchi H."/>
            <person name="Natvig D.O."/>
            <person name="Palmerini H."/>
            <person name="Ramesh M.A."/>
            <person name="Rehmeyer C.J."/>
            <person name="Roe B.A."/>
            <person name="Shenoy N."/>
            <person name="Stanke M."/>
            <person name="Ter-Hovhannisyan V."/>
            <person name="Tunlid A."/>
            <person name="Velagapudi R."/>
            <person name="Vision T.J."/>
            <person name="Zeng Q."/>
            <person name="Zolan M.E."/>
            <person name="Pukkila P.J."/>
        </authorList>
    </citation>
    <scope>NUCLEOTIDE SEQUENCE [LARGE SCALE GENOMIC DNA]</scope>
    <source>
        <strain evidence="3">Okayama-7 / 130 / ATCC MYA-4618 / FGSC 9003</strain>
    </source>
</reference>
<evidence type="ECO:0000313" key="2">
    <source>
        <dbReference type="EMBL" id="EFI26599.1"/>
    </source>
</evidence>
<dbReference type="HOGENOM" id="CLU_004591_2_1_1"/>
<dbReference type="GeneID" id="9378529"/>
<comment type="caution">
    <text evidence="2">The sequence shown here is derived from an EMBL/GenBank/DDBJ whole genome shotgun (WGS) entry which is preliminary data.</text>
</comment>
<dbReference type="AlphaFoldDB" id="D6RQK2"/>
<dbReference type="OrthoDB" id="2246127at2759"/>
<feature type="region of interest" description="Disordered" evidence="1">
    <location>
        <begin position="100"/>
        <end position="125"/>
    </location>
</feature>
<accession>D6RQK2</accession>
<dbReference type="RefSeq" id="XP_002910093.1">
    <property type="nucleotide sequence ID" value="XM_002910047.1"/>
</dbReference>
<gene>
    <name evidence="2" type="ORF">CC1G_15371</name>
</gene>
<dbReference type="KEGG" id="cci:CC1G_15371"/>
<dbReference type="PANTHER" id="PTHR31912">
    <property type="entry name" value="IP13529P"/>
    <property type="match status" value="1"/>
</dbReference>
<feature type="compositionally biased region" description="Polar residues" evidence="1">
    <location>
        <begin position="187"/>
        <end position="200"/>
    </location>
</feature>